<keyword evidence="1" id="KW-0812">Transmembrane</keyword>
<feature type="transmembrane region" description="Helical" evidence="1">
    <location>
        <begin position="6"/>
        <end position="22"/>
    </location>
</feature>
<dbReference type="HOGENOM" id="CLU_2331079_0_0_9"/>
<dbReference type="EMBL" id="CP003355">
    <property type="protein sequence ID" value="AHD04839.1"/>
    <property type="molecule type" value="Genomic_DNA"/>
</dbReference>
<evidence type="ECO:0000313" key="3">
    <source>
        <dbReference type="Proteomes" id="UP000029431"/>
    </source>
</evidence>
<keyword evidence="1" id="KW-0472">Membrane</keyword>
<evidence type="ECO:0000256" key="1">
    <source>
        <dbReference type="SAM" id="Phobius"/>
    </source>
</evidence>
<gene>
    <name evidence="2" type="ORF">ERIC2_c10080</name>
</gene>
<dbReference type="RefSeq" id="WP_024093521.1">
    <property type="nucleotide sequence ID" value="NZ_CP019652.1"/>
</dbReference>
<evidence type="ECO:0000313" key="2">
    <source>
        <dbReference type="EMBL" id="AHD04839.1"/>
    </source>
</evidence>
<reference evidence="2 3" key="1">
    <citation type="journal article" date="2014" name="PLoS ONE">
        <title>How to Kill the Honey Bee Larva: Genomic Potential and Virulence Mechanisms of Paenibacillus larvae.</title>
        <authorList>
            <person name="Djukic M."/>
            <person name="Brzuszkiewicz E."/>
            <person name="Funfhaus A."/>
            <person name="Voss J."/>
            <person name="Gollnow K."/>
            <person name="Poppinga L."/>
            <person name="Liesegang H."/>
            <person name="Garcia-Gonzalez E."/>
            <person name="Genersch E."/>
            <person name="Daniel R."/>
        </authorList>
    </citation>
    <scope>NUCLEOTIDE SEQUENCE [LARGE SCALE GENOMIC DNA]</scope>
    <source>
        <strain evidence="2 3">DSM 25430</strain>
    </source>
</reference>
<name>V9W4I3_9BACL</name>
<proteinExistence type="predicted"/>
<accession>V9W4I3</accession>
<dbReference type="AlphaFoldDB" id="V9W4I3"/>
<keyword evidence="3" id="KW-1185">Reference proteome</keyword>
<organism evidence="2 3">
    <name type="scientific">Paenibacillus larvae subsp. larvae DSM 25430</name>
    <dbReference type="NCBI Taxonomy" id="697284"/>
    <lineage>
        <taxon>Bacteria</taxon>
        <taxon>Bacillati</taxon>
        <taxon>Bacillota</taxon>
        <taxon>Bacilli</taxon>
        <taxon>Bacillales</taxon>
        <taxon>Paenibacillaceae</taxon>
        <taxon>Paenibacillus</taxon>
    </lineage>
</organism>
<protein>
    <submittedName>
        <fullName evidence="2">Uncharacterized protein</fullName>
    </submittedName>
</protein>
<keyword evidence="1" id="KW-1133">Transmembrane helix</keyword>
<sequence>MPIEGAFLLIGVVIFSITGLFWDNLGRIHYSMATTNIGFDGEHLRKQGYEVVDKRPNGRVLWVVGGCKFKEELWKYKDHGLYFRFARNGSNSTQKRSA</sequence>
<dbReference type="KEGG" id="plv:ERIC2_c10080"/>
<dbReference type="Proteomes" id="UP000029431">
    <property type="component" value="Chromosome"/>
</dbReference>